<dbReference type="EMBL" id="GBXM01005209">
    <property type="protein sequence ID" value="JAI03369.1"/>
    <property type="molecule type" value="Transcribed_RNA"/>
</dbReference>
<sequence>MATLKHVFFWFKPLVPFQIRTICSVQTVQSTPTSPLTVSPTTINLQYYQSFSMWNSQRRIHI</sequence>
<reference evidence="1" key="2">
    <citation type="journal article" date="2015" name="Fish Shellfish Immunol.">
        <title>Early steps in the European eel (Anguilla anguilla)-Vibrio vulnificus interaction in the gills: Role of the RtxA13 toxin.</title>
        <authorList>
            <person name="Callol A."/>
            <person name="Pajuelo D."/>
            <person name="Ebbesson L."/>
            <person name="Teles M."/>
            <person name="MacKenzie S."/>
            <person name="Amaro C."/>
        </authorList>
    </citation>
    <scope>NUCLEOTIDE SEQUENCE</scope>
</reference>
<accession>A0A0E9XNV0</accession>
<proteinExistence type="predicted"/>
<protein>
    <submittedName>
        <fullName evidence="1">Uncharacterized protein</fullName>
    </submittedName>
</protein>
<name>A0A0E9XNV0_ANGAN</name>
<evidence type="ECO:0000313" key="1">
    <source>
        <dbReference type="EMBL" id="JAI03369.1"/>
    </source>
</evidence>
<reference evidence="1" key="1">
    <citation type="submission" date="2014-11" db="EMBL/GenBank/DDBJ databases">
        <authorList>
            <person name="Amaro Gonzalez C."/>
        </authorList>
    </citation>
    <scope>NUCLEOTIDE SEQUENCE</scope>
</reference>
<organism evidence="1">
    <name type="scientific">Anguilla anguilla</name>
    <name type="common">European freshwater eel</name>
    <name type="synonym">Muraena anguilla</name>
    <dbReference type="NCBI Taxonomy" id="7936"/>
    <lineage>
        <taxon>Eukaryota</taxon>
        <taxon>Metazoa</taxon>
        <taxon>Chordata</taxon>
        <taxon>Craniata</taxon>
        <taxon>Vertebrata</taxon>
        <taxon>Euteleostomi</taxon>
        <taxon>Actinopterygii</taxon>
        <taxon>Neopterygii</taxon>
        <taxon>Teleostei</taxon>
        <taxon>Anguilliformes</taxon>
        <taxon>Anguillidae</taxon>
        <taxon>Anguilla</taxon>
    </lineage>
</organism>
<dbReference type="AlphaFoldDB" id="A0A0E9XNV0"/>